<accession>A0A5E4AHI9</accession>
<protein>
    <submittedName>
        <fullName evidence="2">Uncharacterized protein</fullName>
    </submittedName>
</protein>
<name>A0A5E4AHI9_MARMO</name>
<dbReference type="EMBL" id="CABDUW010000057">
    <property type="protein sequence ID" value="VTJ55922.1"/>
    <property type="molecule type" value="Genomic_DNA"/>
</dbReference>
<sequence>PDRRSLVKQTSRHSPETDGGDTGNSGGKESDREETDPRTSLEGNEGRDDPGSGVG</sequence>
<organism evidence="2 3">
    <name type="scientific">Marmota monax</name>
    <name type="common">Woodchuck</name>
    <dbReference type="NCBI Taxonomy" id="9995"/>
    <lineage>
        <taxon>Eukaryota</taxon>
        <taxon>Metazoa</taxon>
        <taxon>Chordata</taxon>
        <taxon>Craniata</taxon>
        <taxon>Vertebrata</taxon>
        <taxon>Euteleostomi</taxon>
        <taxon>Mammalia</taxon>
        <taxon>Eutheria</taxon>
        <taxon>Euarchontoglires</taxon>
        <taxon>Glires</taxon>
        <taxon>Rodentia</taxon>
        <taxon>Sciuromorpha</taxon>
        <taxon>Sciuridae</taxon>
        <taxon>Xerinae</taxon>
        <taxon>Marmotini</taxon>
        <taxon>Marmota</taxon>
    </lineage>
</organism>
<comment type="caution">
    <text evidence="2">The sequence shown here is derived from an EMBL/GenBank/DDBJ whole genome shotgun (WGS) entry which is preliminary data.</text>
</comment>
<dbReference type="Proteomes" id="UP000335636">
    <property type="component" value="Unassembled WGS sequence"/>
</dbReference>
<gene>
    <name evidence="2" type="ORF">MONAX_5E045100</name>
</gene>
<evidence type="ECO:0000256" key="1">
    <source>
        <dbReference type="SAM" id="MobiDB-lite"/>
    </source>
</evidence>
<feature type="compositionally biased region" description="Basic and acidic residues" evidence="1">
    <location>
        <begin position="28"/>
        <end position="55"/>
    </location>
</feature>
<feature type="non-terminal residue" evidence="2">
    <location>
        <position position="1"/>
    </location>
</feature>
<proteinExistence type="predicted"/>
<keyword evidence="3" id="KW-1185">Reference proteome</keyword>
<feature type="region of interest" description="Disordered" evidence="1">
    <location>
        <begin position="1"/>
        <end position="55"/>
    </location>
</feature>
<evidence type="ECO:0000313" key="2">
    <source>
        <dbReference type="EMBL" id="VTJ55922.1"/>
    </source>
</evidence>
<evidence type="ECO:0000313" key="3">
    <source>
        <dbReference type="Proteomes" id="UP000335636"/>
    </source>
</evidence>
<reference evidence="2" key="1">
    <citation type="submission" date="2019-04" db="EMBL/GenBank/DDBJ databases">
        <authorList>
            <person name="Alioto T."/>
            <person name="Alioto T."/>
        </authorList>
    </citation>
    <scope>NUCLEOTIDE SEQUENCE [LARGE SCALE GENOMIC DNA]</scope>
</reference>
<dbReference type="AlphaFoldDB" id="A0A5E4AHI9"/>